<gene>
    <name evidence="2" type="ORF">CO003_00950</name>
</gene>
<comment type="caution">
    <text evidence="2">The sequence shown here is derived from an EMBL/GenBank/DDBJ whole genome shotgun (WGS) entry which is preliminary data.</text>
</comment>
<proteinExistence type="predicted"/>
<evidence type="ECO:0000313" key="3">
    <source>
        <dbReference type="Proteomes" id="UP000231673"/>
    </source>
</evidence>
<dbReference type="EMBL" id="PFGW01000020">
    <property type="protein sequence ID" value="PIW74768.1"/>
    <property type="molecule type" value="Genomic_DNA"/>
</dbReference>
<organism evidence="2 3">
    <name type="scientific">Candidatus Portnoybacteria bacterium CG_4_8_14_3_um_filter_44_15</name>
    <dbReference type="NCBI Taxonomy" id="1974803"/>
    <lineage>
        <taxon>Bacteria</taxon>
        <taxon>Candidatus Portnoyibacteriota</taxon>
    </lineage>
</organism>
<dbReference type="Proteomes" id="UP000231673">
    <property type="component" value="Unassembled WGS sequence"/>
</dbReference>
<dbReference type="AlphaFoldDB" id="A0A2M7IE66"/>
<evidence type="ECO:0000313" key="2">
    <source>
        <dbReference type="EMBL" id="PIW74768.1"/>
    </source>
</evidence>
<feature type="region of interest" description="Disordered" evidence="1">
    <location>
        <begin position="144"/>
        <end position="165"/>
    </location>
</feature>
<reference evidence="3" key="1">
    <citation type="submission" date="2017-09" db="EMBL/GenBank/DDBJ databases">
        <title>Depth-based differentiation of microbial function through sediment-hosted aquifers and enrichment of novel symbionts in the deep terrestrial subsurface.</title>
        <authorList>
            <person name="Probst A.J."/>
            <person name="Ladd B."/>
            <person name="Jarett J.K."/>
            <person name="Geller-Mcgrath D.E."/>
            <person name="Sieber C.M.K."/>
            <person name="Emerson J.B."/>
            <person name="Anantharaman K."/>
            <person name="Thomas B.C."/>
            <person name="Malmstrom R."/>
            <person name="Stieglmeier M."/>
            <person name="Klingl A."/>
            <person name="Woyke T."/>
            <person name="Ryan C.M."/>
            <person name="Banfield J.F."/>
        </authorList>
    </citation>
    <scope>NUCLEOTIDE SEQUENCE [LARGE SCALE GENOMIC DNA]</scope>
</reference>
<name>A0A2M7IE66_9BACT</name>
<accession>A0A2M7IE66</accession>
<protein>
    <submittedName>
        <fullName evidence="2">Uncharacterized protein</fullName>
    </submittedName>
</protein>
<evidence type="ECO:0000256" key="1">
    <source>
        <dbReference type="SAM" id="MobiDB-lite"/>
    </source>
</evidence>
<sequence>MLTPNQVKQIKKIKDPLAKRRSVVYFQLPENIRQLFFDEKSADKMNAIARKNNLNENQLRWSSYIAGLVLLGETNIVDLVKTLGDKCRLTDEKAKQLARDINSAIFLSVKESLKKIHRVAEWPREGEAGQKTYPADNQRVVSLKEKEAPQPSVNTNNIVNLKEKR</sequence>